<reference evidence="2" key="1">
    <citation type="journal article" date="2014" name="Int. J. Syst. Evol. Microbiol.">
        <title>Complete genome sequence of Corynebacterium casei LMG S-19264T (=DSM 44701T), isolated from a smear-ripened cheese.</title>
        <authorList>
            <consortium name="US DOE Joint Genome Institute (JGI-PGF)"/>
            <person name="Walter F."/>
            <person name="Albersmeier A."/>
            <person name="Kalinowski J."/>
            <person name="Ruckert C."/>
        </authorList>
    </citation>
    <scope>NUCLEOTIDE SEQUENCE</scope>
    <source>
        <strain evidence="2">JCM 4434</strain>
    </source>
</reference>
<dbReference type="Proteomes" id="UP000610124">
    <property type="component" value="Unassembled WGS sequence"/>
</dbReference>
<comment type="caution">
    <text evidence="2">The sequence shown here is derived from an EMBL/GenBank/DDBJ whole genome shotgun (WGS) entry which is preliminary data.</text>
</comment>
<accession>A0A8H9HK67</accession>
<feature type="compositionally biased region" description="Basic residues" evidence="1">
    <location>
        <begin position="88"/>
        <end position="97"/>
    </location>
</feature>
<sequence length="97" mass="10501">MLLAYEVRRLRFNSPPLLHHGPRPVRPAGGPAGAWVQFKKAHGPLHAEGLEQKAEPEEPVRAIPALTSDDFGHRAAAPAPAHGGVTARRGRFHRPAD</sequence>
<feature type="compositionally biased region" description="Basic and acidic residues" evidence="1">
    <location>
        <begin position="48"/>
        <end position="60"/>
    </location>
</feature>
<evidence type="ECO:0000313" key="2">
    <source>
        <dbReference type="EMBL" id="GGU70984.1"/>
    </source>
</evidence>
<evidence type="ECO:0000313" key="3">
    <source>
        <dbReference type="Proteomes" id="UP000610124"/>
    </source>
</evidence>
<protein>
    <submittedName>
        <fullName evidence="2">Uncharacterized protein</fullName>
    </submittedName>
</protein>
<proteinExistence type="predicted"/>
<gene>
    <name evidence="2" type="ORF">GCM10010502_23190</name>
</gene>
<feature type="region of interest" description="Disordered" evidence="1">
    <location>
        <begin position="14"/>
        <end position="33"/>
    </location>
</feature>
<organism evidence="2 3">
    <name type="scientific">Kitasatospora aureofaciens</name>
    <name type="common">Streptomyces aureofaciens</name>
    <dbReference type="NCBI Taxonomy" id="1894"/>
    <lineage>
        <taxon>Bacteria</taxon>
        <taxon>Bacillati</taxon>
        <taxon>Actinomycetota</taxon>
        <taxon>Actinomycetes</taxon>
        <taxon>Kitasatosporales</taxon>
        <taxon>Streptomycetaceae</taxon>
        <taxon>Kitasatospora</taxon>
    </lineage>
</organism>
<feature type="region of interest" description="Disordered" evidence="1">
    <location>
        <begin position="41"/>
        <end position="97"/>
    </location>
</feature>
<evidence type="ECO:0000256" key="1">
    <source>
        <dbReference type="SAM" id="MobiDB-lite"/>
    </source>
</evidence>
<dbReference type="EMBL" id="BMUB01000004">
    <property type="protein sequence ID" value="GGU70984.1"/>
    <property type="molecule type" value="Genomic_DNA"/>
</dbReference>
<dbReference type="AlphaFoldDB" id="A0A8H9HK67"/>
<name>A0A8H9HK67_KITAU</name>
<reference evidence="2" key="2">
    <citation type="submission" date="2020-09" db="EMBL/GenBank/DDBJ databases">
        <authorList>
            <person name="Sun Q."/>
            <person name="Ohkuma M."/>
        </authorList>
    </citation>
    <scope>NUCLEOTIDE SEQUENCE</scope>
    <source>
        <strain evidence="2">JCM 4434</strain>
    </source>
</reference>